<reference evidence="1 2" key="1">
    <citation type="submission" date="2015-12" db="EMBL/GenBank/DDBJ databases">
        <title>The genome of Folsomia candida.</title>
        <authorList>
            <person name="Faddeeva A."/>
            <person name="Derks M.F."/>
            <person name="Anvar Y."/>
            <person name="Smit S."/>
            <person name="Van Straalen N."/>
            <person name="Roelofs D."/>
        </authorList>
    </citation>
    <scope>NUCLEOTIDE SEQUENCE [LARGE SCALE GENOMIC DNA]</scope>
    <source>
        <strain evidence="1 2">VU population</strain>
        <tissue evidence="1">Whole body</tissue>
    </source>
</reference>
<dbReference type="InterPro" id="IPR016024">
    <property type="entry name" value="ARM-type_fold"/>
</dbReference>
<dbReference type="GO" id="GO:0007099">
    <property type="term" value="P:centriole replication"/>
    <property type="evidence" value="ECO:0007669"/>
    <property type="project" value="TreeGrafter"/>
</dbReference>
<evidence type="ECO:0000313" key="2">
    <source>
        <dbReference type="Proteomes" id="UP000198287"/>
    </source>
</evidence>
<dbReference type="Gene3D" id="1.25.10.10">
    <property type="entry name" value="Leucine-rich Repeat Variant"/>
    <property type="match status" value="1"/>
</dbReference>
<dbReference type="PANTHER" id="PTHR31691:SF1">
    <property type="entry name" value="ROTATIN"/>
    <property type="match status" value="1"/>
</dbReference>
<dbReference type="GO" id="GO:0032053">
    <property type="term" value="P:ciliary basal body organization"/>
    <property type="evidence" value="ECO:0007669"/>
    <property type="project" value="TreeGrafter"/>
</dbReference>
<organism evidence="1 2">
    <name type="scientific">Folsomia candida</name>
    <name type="common">Springtail</name>
    <dbReference type="NCBI Taxonomy" id="158441"/>
    <lineage>
        <taxon>Eukaryota</taxon>
        <taxon>Metazoa</taxon>
        <taxon>Ecdysozoa</taxon>
        <taxon>Arthropoda</taxon>
        <taxon>Hexapoda</taxon>
        <taxon>Collembola</taxon>
        <taxon>Entomobryomorpha</taxon>
        <taxon>Isotomoidea</taxon>
        <taxon>Isotomidae</taxon>
        <taxon>Proisotominae</taxon>
        <taxon>Folsomia</taxon>
    </lineage>
</organism>
<protein>
    <submittedName>
        <fullName evidence="1">Rotatin</fullName>
    </submittedName>
</protein>
<dbReference type="InterPro" id="IPR030791">
    <property type="entry name" value="Rotatin"/>
</dbReference>
<accession>A0A226F0X0</accession>
<dbReference type="GO" id="GO:0005814">
    <property type="term" value="C:centriole"/>
    <property type="evidence" value="ECO:0007669"/>
    <property type="project" value="TreeGrafter"/>
</dbReference>
<dbReference type="AlphaFoldDB" id="A0A226F0X0"/>
<keyword evidence="2" id="KW-1185">Reference proteome</keyword>
<dbReference type="GO" id="GO:0036064">
    <property type="term" value="C:ciliary basal body"/>
    <property type="evidence" value="ECO:0007669"/>
    <property type="project" value="InterPro"/>
</dbReference>
<comment type="caution">
    <text evidence="1">The sequence shown here is derived from an EMBL/GenBank/DDBJ whole genome shotgun (WGS) entry which is preliminary data.</text>
</comment>
<dbReference type="GO" id="GO:0010457">
    <property type="term" value="P:centriole-centriole cohesion"/>
    <property type="evidence" value="ECO:0007669"/>
    <property type="project" value="TreeGrafter"/>
</dbReference>
<dbReference type="SUPFAM" id="SSF48371">
    <property type="entry name" value="ARM repeat"/>
    <property type="match status" value="2"/>
</dbReference>
<evidence type="ECO:0000313" key="1">
    <source>
        <dbReference type="EMBL" id="OXA63064.1"/>
    </source>
</evidence>
<dbReference type="EMBL" id="LNIX01000001">
    <property type="protein sequence ID" value="OXA63064.1"/>
    <property type="molecule type" value="Genomic_DNA"/>
</dbReference>
<dbReference type="OrthoDB" id="428850at2759"/>
<dbReference type="PANTHER" id="PTHR31691">
    <property type="entry name" value="ROTATIN"/>
    <property type="match status" value="1"/>
</dbReference>
<proteinExistence type="predicted"/>
<dbReference type="InterPro" id="IPR011989">
    <property type="entry name" value="ARM-like"/>
</dbReference>
<name>A0A226F0X0_FOLCA</name>
<dbReference type="GO" id="GO:0005813">
    <property type="term" value="C:centrosome"/>
    <property type="evidence" value="ECO:0007669"/>
    <property type="project" value="InterPro"/>
</dbReference>
<gene>
    <name evidence="1" type="ORF">Fcan01_02730</name>
</gene>
<dbReference type="Proteomes" id="UP000198287">
    <property type="component" value="Unassembled WGS sequence"/>
</dbReference>
<sequence length="1172" mass="132588">MLLDSFALTVCKYAYTFPIDYKMLSLGLQEVLLDLAYCYEKHGQDINSTVLAMCFASIMKTIQVNDEVFILAYDIRQCVRKLSRCPLLSNGWPEVHKYFVQYSSPLVDSLSSDPDVPNTRGFEDSFQLEPNQKQFYFQPQEAISKLLIAIQNATGHQTVILAIDNLWGYILPLAVNQRWKNGAMDYICQEVPFRDSFYRFLCVEPTCVEDEDLLIRVINLIAYLFANLSTGREKLEEWIVPLCMENGSAFQKLLRTYCLKSDITDVFAGTVLPDTLRSLFDFLFVILKKTEPNPSYAEYKWNIFHTLCLILHKLGDLGFSFSVVLQPILRGIASLSCVNDVTAQLAQNPKFCVALILRLTEFIIFLQEQSSGLSSESFRNQGALYYSSLSLYHVLLISFEIEAPPNSDWIGPCCAVIPCLWDSRTSKVRTLGYQISEVISRRIQGIVALMTVSESPDRIWTSCYNALINFEEPAIVKLHAAHTLYNLLLLWDDIERSTEIGKSLQLPTTWSVLDEFTKLLSHVYWLPTLSEVFGNKAVEDSTMTDEDNSNPQLITPKVLTVLCKIVIKMKTSLLPPFHPEPFSGIICSSGLCAMLFRLVGTNSMSQILEASWWIDSCSALSSVLESLISLCEIDRGISLILIGDKHSMISLIQLLALQPPSGCKLNLADETLSTLWVNVFTLLTILCTDSGNNFEDFERCISNQRNIIFVRLTEWLKSDALAVCRKMALTFLHEILSKLQFKQEEKEADNFQAGGHPILCRVWNEKNMTYGSSLVDRLVSIYEESSTHEEKLIILRTFNALINISESAKITATQRGVVNILILKLKYFAHKYHNVSETFHQMKKFQGNYQWLDETATILSVISSLVYKNPDGKKSALSNEVVDTFHKIFKWWKAYPDRTLLHGFVETLLNFTEEFPPGCQALTFTTNVLGVGPRKAPSGQSILSEIFEILQAELNLAESCNLKTVELLFEFLKNASFVMECRTMLTKSTIILFLINLHTSEIKKWSPKQHRVKLLYLEFLLHLSIHPDMQTAIAKVPEAIDIFVLLVDQGDDMTSVLALQVLRNLSFQAMNRTRLLCEDAVMPCLSSKLSESDHPKEMECAAVAVWALIANSEKGKLSAKKSLCPIAVQKTITRLRKLEQSSNDLLTKKQDLSNLINILTNISNLLGSSPST</sequence>